<evidence type="ECO:0000313" key="3">
    <source>
        <dbReference type="Proteomes" id="UP000651626"/>
    </source>
</evidence>
<dbReference type="EMBL" id="MW477799">
    <property type="protein sequence ID" value="QRD99742.1"/>
    <property type="molecule type" value="Genomic_DNA"/>
</dbReference>
<keyword evidence="1" id="KW-1133">Transmembrane helix</keyword>
<proteinExistence type="predicted"/>
<keyword evidence="1" id="KW-0472">Membrane</keyword>
<reference evidence="2" key="1">
    <citation type="submission" date="2021-01" db="EMBL/GenBank/DDBJ databases">
        <title>Genetic and phenotypic characterization of New Siphoviridae, Salmonella Phage STGO-35-1, showed the presence of Tailspike with possible modular conformation and plasticity.</title>
        <authorList>
            <person name="Hudson L.K."/>
            <person name="Moreno-Switt A.I."/>
            <person name="Denes T.G."/>
            <person name="Peters T.L."/>
            <person name="Aziz R.K."/>
            <person name="Samir R."/>
            <person name="Noben J.-P."/>
            <person name="Lavigne R."/>
            <person name="Wagemans J."/>
            <person name="Duenas F."/>
            <person name="Camejo P."/>
            <person name="Rivera D."/>
        </authorList>
    </citation>
    <scope>NUCLEOTIDE SEQUENCE</scope>
</reference>
<evidence type="ECO:0000256" key="1">
    <source>
        <dbReference type="SAM" id="Phobius"/>
    </source>
</evidence>
<name>A0A889IP72_9CAUD</name>
<gene>
    <name evidence="2" type="ORF">JKL37_0006</name>
</gene>
<organism evidence="2 3">
    <name type="scientific">Salmonella phage vB_Se_STGO-35-1</name>
    <dbReference type="NCBI Taxonomy" id="2749381"/>
    <lineage>
        <taxon>Viruses</taxon>
        <taxon>Duplodnaviria</taxon>
        <taxon>Heunggongvirae</taxon>
        <taxon>Uroviricota</taxon>
        <taxon>Caudoviricetes</taxon>
        <taxon>Caminolopintovirus</taxon>
        <taxon>Caminolopintovirus STGO351</taxon>
    </lineage>
</organism>
<keyword evidence="3" id="KW-1185">Reference proteome</keyword>
<feature type="transmembrane region" description="Helical" evidence="1">
    <location>
        <begin position="6"/>
        <end position="29"/>
    </location>
</feature>
<keyword evidence="1" id="KW-0812">Transmembrane</keyword>
<protein>
    <submittedName>
        <fullName evidence="2">Uncharacterized protein</fullName>
    </submittedName>
</protein>
<evidence type="ECO:0000313" key="2">
    <source>
        <dbReference type="EMBL" id="QRD99742.1"/>
    </source>
</evidence>
<accession>A0A889IP72</accession>
<sequence>MKAVKTTLFCIINPHLIVMLICGAMLIGARKSLYYLSNKLKDAARYVQNIDYKLGAKSYPAWFRSLVDDEVE</sequence>
<dbReference type="Proteomes" id="UP000651626">
    <property type="component" value="Segment"/>
</dbReference>